<proteinExistence type="predicted"/>
<dbReference type="OrthoDB" id="9791096at2"/>
<dbReference type="RefSeq" id="WP_033082749.1">
    <property type="nucleotide sequence ID" value="NZ_JQEC01000039.1"/>
</dbReference>
<dbReference type="InterPro" id="IPR036873">
    <property type="entry name" value="Rhodanese-like_dom_sf"/>
</dbReference>
<dbReference type="Proteomes" id="UP000029868">
    <property type="component" value="Unassembled WGS sequence"/>
</dbReference>
<dbReference type="Gene3D" id="3.40.250.10">
    <property type="entry name" value="Rhodanese-like domain"/>
    <property type="match status" value="1"/>
</dbReference>
<name>A0A099KM71_COLPS</name>
<gene>
    <name evidence="2" type="ORF">GAB14E_3021</name>
</gene>
<dbReference type="PATRIC" id="fig|28229.3.peg.2740"/>
<dbReference type="CDD" id="cd00158">
    <property type="entry name" value="RHOD"/>
    <property type="match status" value="1"/>
</dbReference>
<organism evidence="2 3">
    <name type="scientific">Colwellia psychrerythraea</name>
    <name type="common">Vibrio psychroerythus</name>
    <dbReference type="NCBI Taxonomy" id="28229"/>
    <lineage>
        <taxon>Bacteria</taxon>
        <taxon>Pseudomonadati</taxon>
        <taxon>Pseudomonadota</taxon>
        <taxon>Gammaproteobacteria</taxon>
        <taxon>Alteromonadales</taxon>
        <taxon>Colwelliaceae</taxon>
        <taxon>Colwellia</taxon>
    </lineage>
</organism>
<dbReference type="Pfam" id="PF00581">
    <property type="entry name" value="Rhodanese"/>
    <property type="match status" value="1"/>
</dbReference>
<evidence type="ECO:0000313" key="3">
    <source>
        <dbReference type="Proteomes" id="UP000029868"/>
    </source>
</evidence>
<accession>A0A099KM71</accession>
<dbReference type="SUPFAM" id="SSF52821">
    <property type="entry name" value="Rhodanese/Cell cycle control phosphatase"/>
    <property type="match status" value="1"/>
</dbReference>
<feature type="domain" description="Rhodanese" evidence="1">
    <location>
        <begin position="29"/>
        <end position="115"/>
    </location>
</feature>
<dbReference type="InterPro" id="IPR001763">
    <property type="entry name" value="Rhodanese-like_dom"/>
</dbReference>
<sequence>MLKTIPELVKQARESLLEISIEKALSLSKQENSVIIDVREPNEHAQNSAQGTINIPRGLLEMKMLQMYPNENQFIYLHCATSVRAIFSAEQLKRVGYLNVAVITSSLDDICKACS</sequence>
<dbReference type="PROSITE" id="PS50206">
    <property type="entry name" value="RHODANESE_3"/>
    <property type="match status" value="1"/>
</dbReference>
<evidence type="ECO:0000259" key="1">
    <source>
        <dbReference type="PROSITE" id="PS50206"/>
    </source>
</evidence>
<dbReference type="EMBL" id="JQEC01000039">
    <property type="protein sequence ID" value="KGJ91864.1"/>
    <property type="molecule type" value="Genomic_DNA"/>
</dbReference>
<protein>
    <submittedName>
        <fullName evidence="2">Rhodanese-like protein</fullName>
    </submittedName>
</protein>
<dbReference type="AlphaFoldDB" id="A0A099KM71"/>
<evidence type="ECO:0000313" key="2">
    <source>
        <dbReference type="EMBL" id="KGJ91864.1"/>
    </source>
</evidence>
<comment type="caution">
    <text evidence="2">The sequence shown here is derived from an EMBL/GenBank/DDBJ whole genome shotgun (WGS) entry which is preliminary data.</text>
</comment>
<reference evidence="2 3" key="1">
    <citation type="submission" date="2014-08" db="EMBL/GenBank/DDBJ databases">
        <title>Genomic and Phenotypic Diversity of Colwellia psychrerythraea strains from Disparate Marine Basins.</title>
        <authorList>
            <person name="Techtmann S.M."/>
            <person name="Stelling S.C."/>
            <person name="Utturkar S.M."/>
            <person name="Alshibli N."/>
            <person name="Harris A."/>
            <person name="Brown S.D."/>
            <person name="Hazen T.C."/>
        </authorList>
    </citation>
    <scope>NUCLEOTIDE SEQUENCE [LARGE SCALE GENOMIC DNA]</scope>
    <source>
        <strain evidence="2 3">GAB14E</strain>
    </source>
</reference>